<feature type="transmembrane region" description="Helical" evidence="6">
    <location>
        <begin position="147"/>
        <end position="167"/>
    </location>
</feature>
<reference evidence="7" key="1">
    <citation type="submission" date="2021-01" db="EMBL/GenBank/DDBJ databases">
        <title>Fulvivirga kasyanovii gen. nov., sp nov., a novel member of the phylum Bacteroidetes isolated from seawater in a mussel farm.</title>
        <authorList>
            <person name="Zhao L.-H."/>
            <person name="Wang Z.-J."/>
        </authorList>
    </citation>
    <scope>NUCLEOTIDE SEQUENCE</scope>
    <source>
        <strain evidence="7">2943</strain>
    </source>
</reference>
<feature type="transmembrane region" description="Helical" evidence="6">
    <location>
        <begin position="346"/>
        <end position="362"/>
    </location>
</feature>
<dbReference type="Proteomes" id="UP000659388">
    <property type="component" value="Unassembled WGS sequence"/>
</dbReference>
<gene>
    <name evidence="7" type="ORF">JL102_18560</name>
</gene>
<feature type="transmembrane region" description="Helical" evidence="6">
    <location>
        <begin position="323"/>
        <end position="340"/>
    </location>
</feature>
<feature type="transmembrane region" description="Helical" evidence="6">
    <location>
        <begin position="83"/>
        <end position="110"/>
    </location>
</feature>
<protein>
    <submittedName>
        <fullName evidence="7">Amino acid permease</fullName>
    </submittedName>
</protein>
<keyword evidence="4 6" id="KW-1133">Transmembrane helix</keyword>
<dbReference type="PANTHER" id="PTHR42770">
    <property type="entry name" value="AMINO ACID TRANSPORTER-RELATED"/>
    <property type="match status" value="1"/>
</dbReference>
<feature type="transmembrane region" description="Helical" evidence="6">
    <location>
        <begin position="220"/>
        <end position="252"/>
    </location>
</feature>
<feature type="transmembrane region" description="Helical" evidence="6">
    <location>
        <begin position="272"/>
        <end position="292"/>
    </location>
</feature>
<evidence type="ECO:0000256" key="5">
    <source>
        <dbReference type="ARBA" id="ARBA00023136"/>
    </source>
</evidence>
<comment type="caution">
    <text evidence="7">The sequence shown here is derived from an EMBL/GenBank/DDBJ whole genome shotgun (WGS) entry which is preliminary data.</text>
</comment>
<dbReference type="PIRSF" id="PIRSF006060">
    <property type="entry name" value="AA_transporter"/>
    <property type="match status" value="1"/>
</dbReference>
<organism evidence="7 8">
    <name type="scientific">Fulvivirga sediminis</name>
    <dbReference type="NCBI Taxonomy" id="2803949"/>
    <lineage>
        <taxon>Bacteria</taxon>
        <taxon>Pseudomonadati</taxon>
        <taxon>Bacteroidota</taxon>
        <taxon>Cytophagia</taxon>
        <taxon>Cytophagales</taxon>
        <taxon>Fulvivirgaceae</taxon>
        <taxon>Fulvivirga</taxon>
    </lineage>
</organism>
<evidence type="ECO:0000256" key="3">
    <source>
        <dbReference type="ARBA" id="ARBA00022692"/>
    </source>
</evidence>
<evidence type="ECO:0000256" key="4">
    <source>
        <dbReference type="ARBA" id="ARBA00022989"/>
    </source>
</evidence>
<comment type="subcellular location">
    <subcellularLocation>
        <location evidence="1">Cell membrane</location>
        <topology evidence="1">Multi-pass membrane protein</topology>
    </subcellularLocation>
</comment>
<keyword evidence="5 6" id="KW-0472">Membrane</keyword>
<dbReference type="InterPro" id="IPR002293">
    <property type="entry name" value="AA/rel_permease1"/>
</dbReference>
<name>A0A937F8A4_9BACT</name>
<evidence type="ECO:0000256" key="2">
    <source>
        <dbReference type="ARBA" id="ARBA00022475"/>
    </source>
</evidence>
<dbReference type="EMBL" id="JAESIY010000011">
    <property type="protein sequence ID" value="MBL3658161.1"/>
    <property type="molecule type" value="Genomic_DNA"/>
</dbReference>
<dbReference type="PANTHER" id="PTHR42770:SF11">
    <property type="entry name" value="INNER MEMBRANE TRANSPORT PROTEIN YBAT"/>
    <property type="match status" value="1"/>
</dbReference>
<dbReference type="RefSeq" id="WP_202245955.1">
    <property type="nucleotide sequence ID" value="NZ_JAESIY010000011.1"/>
</dbReference>
<dbReference type="Gene3D" id="1.20.1740.10">
    <property type="entry name" value="Amino acid/polyamine transporter I"/>
    <property type="match status" value="1"/>
</dbReference>
<evidence type="ECO:0000313" key="8">
    <source>
        <dbReference type="Proteomes" id="UP000659388"/>
    </source>
</evidence>
<feature type="transmembrane region" description="Helical" evidence="6">
    <location>
        <begin position="12"/>
        <end position="38"/>
    </location>
</feature>
<evidence type="ECO:0000313" key="7">
    <source>
        <dbReference type="EMBL" id="MBL3658161.1"/>
    </source>
</evidence>
<keyword evidence="3 6" id="KW-0812">Transmembrane</keyword>
<dbReference type="GO" id="GO:0005886">
    <property type="term" value="C:plasma membrane"/>
    <property type="evidence" value="ECO:0007669"/>
    <property type="project" value="UniProtKB-SubCell"/>
</dbReference>
<feature type="transmembrane region" description="Helical" evidence="6">
    <location>
        <begin position="122"/>
        <end position="140"/>
    </location>
</feature>
<dbReference type="GO" id="GO:0022857">
    <property type="term" value="F:transmembrane transporter activity"/>
    <property type="evidence" value="ECO:0007669"/>
    <property type="project" value="InterPro"/>
</dbReference>
<feature type="transmembrane region" description="Helical" evidence="6">
    <location>
        <begin position="399"/>
        <end position="420"/>
    </location>
</feature>
<evidence type="ECO:0000256" key="1">
    <source>
        <dbReference type="ARBA" id="ARBA00004651"/>
    </source>
</evidence>
<feature type="transmembrane region" description="Helical" evidence="6">
    <location>
        <begin position="187"/>
        <end position="208"/>
    </location>
</feature>
<dbReference type="AlphaFoldDB" id="A0A937F8A4"/>
<keyword evidence="8" id="KW-1185">Reference proteome</keyword>
<sequence>MSNSSKGGNLGFASVWSLTVGGMVGGGIYTALGVVVAVAMQWSWLSFAIAGVIAITSAYSYVKLANKFEESGGAFEYLRDINLNGVAGSLSWLLVIGYVLTIALYAFAFGHYVTFAFNAGPWLTRVLAIGIVALMIFLNLMGAGKLAIVEIIIVWANLIALLILAIYGLTQWDSLQLMAGAEPKSAWSAPIGAAAIFVSYEGFQLLTYEYDEIKDPKKKLFPAVISGVAFVILIYIIVALGAVILAGALTTIDEKQVALAVAAKEGLGKPGFIMIIIAAGLATSAAINSTLFSTAKLTARVAEDGEMPSFFDHKNSNDVPDRSVIVIGILAALLAILGSLSTLVEAASLIFLFTFLSVNYIAVKKLNKNRWIPITGMIVGGIVLIILTARLAIINPLSLALLAGLGAIIIFGRPAILAKINNSKNNEKK</sequence>
<proteinExistence type="predicted"/>
<evidence type="ECO:0000256" key="6">
    <source>
        <dbReference type="SAM" id="Phobius"/>
    </source>
</evidence>
<feature type="transmembrane region" description="Helical" evidence="6">
    <location>
        <begin position="374"/>
        <end position="393"/>
    </location>
</feature>
<dbReference type="InterPro" id="IPR050367">
    <property type="entry name" value="APC_superfamily"/>
</dbReference>
<keyword evidence="2" id="KW-1003">Cell membrane</keyword>
<accession>A0A937F8A4</accession>
<dbReference type="Pfam" id="PF13520">
    <property type="entry name" value="AA_permease_2"/>
    <property type="match status" value="1"/>
</dbReference>
<feature type="transmembrane region" description="Helical" evidence="6">
    <location>
        <begin position="44"/>
        <end position="62"/>
    </location>
</feature>